<reference evidence="3 4" key="1">
    <citation type="journal article" date="2023" name="bioRxiv">
        <title>High-quality genome assemblies of four members of thePodospora anserinaspecies complex.</title>
        <authorList>
            <person name="Ament-Velasquez S.L."/>
            <person name="Vogan A.A."/>
            <person name="Wallerman O."/>
            <person name="Hartmann F."/>
            <person name="Gautier V."/>
            <person name="Silar P."/>
            <person name="Giraud T."/>
            <person name="Johannesson H."/>
        </authorList>
    </citation>
    <scope>NUCLEOTIDE SEQUENCE [LARGE SCALE GENOMIC DNA]</scope>
    <source>
        <strain evidence="3 4">CBS 112042</strain>
    </source>
</reference>
<accession>A0ABR0FS49</accession>
<keyword evidence="4" id="KW-1185">Reference proteome</keyword>
<organism evidence="3 4">
    <name type="scientific">Podospora bellae-mahoneyi</name>
    <dbReference type="NCBI Taxonomy" id="2093777"/>
    <lineage>
        <taxon>Eukaryota</taxon>
        <taxon>Fungi</taxon>
        <taxon>Dikarya</taxon>
        <taxon>Ascomycota</taxon>
        <taxon>Pezizomycotina</taxon>
        <taxon>Sordariomycetes</taxon>
        <taxon>Sordariomycetidae</taxon>
        <taxon>Sordariales</taxon>
        <taxon>Podosporaceae</taxon>
        <taxon>Podospora</taxon>
    </lineage>
</organism>
<feature type="transmembrane region" description="Helical" evidence="1">
    <location>
        <begin position="616"/>
        <end position="635"/>
    </location>
</feature>
<feature type="domain" description="Heterokaryon incompatibility" evidence="2">
    <location>
        <begin position="45"/>
        <end position="219"/>
    </location>
</feature>
<gene>
    <name evidence="3" type="ORF">QC761_204760</name>
</gene>
<dbReference type="Proteomes" id="UP001322138">
    <property type="component" value="Unassembled WGS sequence"/>
</dbReference>
<evidence type="ECO:0000259" key="2">
    <source>
        <dbReference type="Pfam" id="PF06985"/>
    </source>
</evidence>
<feature type="transmembrane region" description="Helical" evidence="1">
    <location>
        <begin position="641"/>
        <end position="660"/>
    </location>
</feature>
<evidence type="ECO:0000256" key="1">
    <source>
        <dbReference type="SAM" id="Phobius"/>
    </source>
</evidence>
<name>A0ABR0FS49_9PEZI</name>
<dbReference type="Pfam" id="PF26639">
    <property type="entry name" value="Het-6_barrel"/>
    <property type="match status" value="1"/>
</dbReference>
<dbReference type="PANTHER" id="PTHR24148:SF64">
    <property type="entry name" value="HETEROKARYON INCOMPATIBILITY DOMAIN-CONTAINING PROTEIN"/>
    <property type="match status" value="1"/>
</dbReference>
<dbReference type="EMBL" id="JAFFGZ010000004">
    <property type="protein sequence ID" value="KAK4645800.1"/>
    <property type="molecule type" value="Genomic_DNA"/>
</dbReference>
<dbReference type="InterPro" id="IPR010730">
    <property type="entry name" value="HET"/>
</dbReference>
<keyword evidence="1" id="KW-1133">Transmembrane helix</keyword>
<dbReference type="RefSeq" id="XP_062734776.1">
    <property type="nucleotide sequence ID" value="XM_062876201.1"/>
</dbReference>
<keyword evidence="1" id="KW-0812">Transmembrane</keyword>
<dbReference type="Pfam" id="PF06985">
    <property type="entry name" value="HET"/>
    <property type="match status" value="1"/>
</dbReference>
<evidence type="ECO:0000313" key="4">
    <source>
        <dbReference type="Proteomes" id="UP001322138"/>
    </source>
</evidence>
<comment type="caution">
    <text evidence="3">The sequence shown here is derived from an EMBL/GenBank/DDBJ whole genome shotgun (WGS) entry which is preliminary data.</text>
</comment>
<dbReference type="GeneID" id="87895683"/>
<dbReference type="InterPro" id="IPR052895">
    <property type="entry name" value="HetReg/Transcr_Mod"/>
</dbReference>
<protein>
    <recommendedName>
        <fullName evidence="2">Heterokaryon incompatibility domain-containing protein</fullName>
    </recommendedName>
</protein>
<dbReference type="PANTHER" id="PTHR24148">
    <property type="entry name" value="ANKYRIN REPEAT DOMAIN-CONTAINING PROTEIN 39 HOMOLOG-RELATED"/>
    <property type="match status" value="1"/>
</dbReference>
<feature type="transmembrane region" description="Helical" evidence="1">
    <location>
        <begin position="592"/>
        <end position="609"/>
    </location>
</feature>
<sequence>MTSSPLHLDLPLPPPSDTTGHYIRLLTFSDGRWSLEVAPLASTQYKALSYVWGDSSNPLTIQCNGVQLQVTRNLYWALQHLSVEFVNERLWIDAICIDQNEAAPEKGQQLDLMGEIYTQAEEVLIWLTESFLPDNANLCFQACKSYAVKWRQKELAMRFLAALTMTVVTMDENTNLNRIHNAATAAALREDTSFTDDIVVGLLQILRHPYWSRVWVIQEMTLASRSRILTSKCTLDWDDFKIFILTMEQCLPWFLRGMGPNFRALDETTRLQRDNQPRVFYSLSHLLVQFRWSCAKNNRDKVYGLIGLLRPDERRFFMDDLPGPKYAVSTAQCYTHIAFKILQQSQDLRLLVQCSSPSFIKRDDDLPSWVPNWQYDSECLPRPRWDLTEGNPYNRTGDVRPALYNAYNASGDSECPPPQLRDNSILILYGMIAGKITAVCRPMEIHHLFVGHRTPRGVLKLTARASQADTFQRLNNGIIRSVLSTRTGLLMLAITYFENCLRKGAAMGILLEYADLALSDGTWLGDRSETNPLYAMFETLMKGPRGVEMVDSLFTDYPNETFIVEAIAQFHTQARSIRWNPFLRLLRLVGPFYYYPSAYHLLLGINFFGMGKVPHYLLCWIGLQTAAIVFTNFVLESTIASYLVTAVGGYLLNSKLSYVLGMPYRLDTVLATPLDQALARLDDGRLALVPHDTKVDDDVALLAGGRSPFVVRREYCNRFRLVGDCYVDGIMQGEAWREWKVSEMEFM</sequence>
<keyword evidence="1" id="KW-0472">Membrane</keyword>
<evidence type="ECO:0000313" key="3">
    <source>
        <dbReference type="EMBL" id="KAK4645800.1"/>
    </source>
</evidence>
<proteinExistence type="predicted"/>